<keyword evidence="11" id="KW-1185">Reference proteome</keyword>
<feature type="region of interest" description="Disordered" evidence="8">
    <location>
        <begin position="288"/>
        <end position="312"/>
    </location>
</feature>
<dbReference type="PROSITE" id="PS51162">
    <property type="entry name" value="THYROGLOBULIN_1_2"/>
    <property type="match status" value="2"/>
</dbReference>
<dbReference type="GO" id="GO:0050840">
    <property type="term" value="F:extracellular matrix binding"/>
    <property type="evidence" value="ECO:0007669"/>
    <property type="project" value="TreeGrafter"/>
</dbReference>
<evidence type="ECO:0000256" key="3">
    <source>
        <dbReference type="ARBA" id="ARBA00022729"/>
    </source>
</evidence>
<dbReference type="AlphaFoldDB" id="A0A8J2K7A9"/>
<proteinExistence type="predicted"/>
<feature type="compositionally biased region" description="Low complexity" evidence="8">
    <location>
        <begin position="503"/>
        <end position="522"/>
    </location>
</feature>
<dbReference type="GO" id="GO:0005604">
    <property type="term" value="C:basement membrane"/>
    <property type="evidence" value="ECO:0007669"/>
    <property type="project" value="TreeGrafter"/>
</dbReference>
<evidence type="ECO:0000259" key="9">
    <source>
        <dbReference type="PROSITE" id="PS51162"/>
    </source>
</evidence>
<comment type="caution">
    <text evidence="10">The sequence shown here is derived from an EMBL/GenBank/DDBJ whole genome shotgun (WGS) entry which is preliminary data.</text>
</comment>
<feature type="region of interest" description="Disordered" evidence="8">
    <location>
        <begin position="124"/>
        <end position="150"/>
    </location>
</feature>
<name>A0A8J2K7A9_9HEXA</name>
<sequence>MQLRGSRGSGIVPKGSTDTNALGILRCCPSAETGLKSPDCLSADEDEGLSSTNRTRDCAAERVEKLGVFQRTGTREFIPNCRADGSYVPIQCHNSTRSCWCVTETGRPIPGTSVLYTSGSRRPNCAKYHPRAKSATKRRSSQGRKNRKSCNHADRAQFNLALIKTFRGEYGRLKSFSSSFTGYGEMGGEDEVLSWKFDHLDKNKDNFLERNETVILKRLVKQQIQPRQCAKTFISFCANGDKKITKKEWVDCLKIGSMENLPFDTFNSLVDSGSTRGMHPFQLLKQGSSLPHGDFSPPLSPNSRKDSDTREVSNCWTDRQSALASRKSGSNESVIIPECNPSGLYQRTQCAQGKAYCWCVFEETGLQIPLTVVINSTPDCDKKVAAYKSMKGCSGPKKTKFVTDLMATLSKSMQEALSQGKKRLPGDLEHMNPHEQVARWHYNRLDANNNAILERKEWKVFKNETSGDRNLRRCGKKLGRVCDVNQDRKITLTEWLDCLGIKSSEQSQSSSRKPVHRSSSPRTGKNPFTAILKQ</sequence>
<dbReference type="PROSITE" id="PS00484">
    <property type="entry name" value="THYROGLOBULIN_1_1"/>
    <property type="match status" value="1"/>
</dbReference>
<gene>
    <name evidence="10" type="ORF">AFUS01_LOCUS10777</name>
</gene>
<dbReference type="PANTHER" id="PTHR12352">
    <property type="entry name" value="SECRETED MODULAR CALCIUM-BINDING PROTEIN"/>
    <property type="match status" value="1"/>
</dbReference>
<keyword evidence="2" id="KW-0964">Secreted</keyword>
<comment type="subcellular location">
    <subcellularLocation>
        <location evidence="1">Secreted</location>
    </subcellularLocation>
</comment>
<dbReference type="Pfam" id="PF10591">
    <property type="entry name" value="SPARC_Ca_bdg"/>
    <property type="match status" value="2"/>
</dbReference>
<keyword evidence="3" id="KW-0732">Signal</keyword>
<dbReference type="OrthoDB" id="5986054at2759"/>
<evidence type="ECO:0000256" key="5">
    <source>
        <dbReference type="ARBA" id="ARBA00023157"/>
    </source>
</evidence>
<organism evidence="10 11">
    <name type="scientific">Allacma fusca</name>
    <dbReference type="NCBI Taxonomy" id="39272"/>
    <lineage>
        <taxon>Eukaryota</taxon>
        <taxon>Metazoa</taxon>
        <taxon>Ecdysozoa</taxon>
        <taxon>Arthropoda</taxon>
        <taxon>Hexapoda</taxon>
        <taxon>Collembola</taxon>
        <taxon>Symphypleona</taxon>
        <taxon>Sminthuridae</taxon>
        <taxon>Allacma</taxon>
    </lineage>
</organism>
<dbReference type="GO" id="GO:0008201">
    <property type="term" value="F:heparin binding"/>
    <property type="evidence" value="ECO:0007669"/>
    <property type="project" value="TreeGrafter"/>
</dbReference>
<accession>A0A8J2K7A9</accession>
<reference evidence="10" key="1">
    <citation type="submission" date="2021-06" db="EMBL/GenBank/DDBJ databases">
        <authorList>
            <person name="Hodson N. C."/>
            <person name="Mongue J. A."/>
            <person name="Jaron S. K."/>
        </authorList>
    </citation>
    <scope>NUCLEOTIDE SEQUENCE</scope>
</reference>
<feature type="disulfide bond" evidence="7">
    <location>
        <begin position="350"/>
        <end position="357"/>
    </location>
</feature>
<evidence type="ECO:0000256" key="7">
    <source>
        <dbReference type="PROSITE-ProRule" id="PRU00500"/>
    </source>
</evidence>
<dbReference type="CDD" id="cd16234">
    <property type="entry name" value="EFh_SPARC_SMOC"/>
    <property type="match status" value="1"/>
</dbReference>
<dbReference type="Pfam" id="PF00086">
    <property type="entry name" value="Thyroglobulin_1"/>
    <property type="match status" value="2"/>
</dbReference>
<dbReference type="InterPro" id="IPR019577">
    <property type="entry name" value="SPARC/Testican_Ca-bd-dom"/>
</dbReference>
<dbReference type="FunFam" id="4.10.800.10:FF:000004">
    <property type="entry name" value="SPARC-related modular calcium-binding protein 1"/>
    <property type="match status" value="1"/>
</dbReference>
<feature type="domain" description="Thyroglobulin type-1" evidence="9">
    <location>
        <begin position="312"/>
        <end position="380"/>
    </location>
</feature>
<feature type="domain" description="Thyroglobulin type-1" evidence="9">
    <location>
        <begin position="55"/>
        <end position="125"/>
    </location>
</feature>
<evidence type="ECO:0000313" key="11">
    <source>
        <dbReference type="Proteomes" id="UP000708208"/>
    </source>
</evidence>
<feature type="disulfide bond" evidence="7">
    <location>
        <begin position="92"/>
        <end position="99"/>
    </location>
</feature>
<dbReference type="GO" id="GO:0005615">
    <property type="term" value="C:extracellular space"/>
    <property type="evidence" value="ECO:0007669"/>
    <property type="project" value="TreeGrafter"/>
</dbReference>
<dbReference type="CDD" id="cd00191">
    <property type="entry name" value="TY"/>
    <property type="match status" value="2"/>
</dbReference>
<feature type="compositionally biased region" description="Basic residues" evidence="8">
    <location>
        <begin position="128"/>
        <end position="150"/>
    </location>
</feature>
<keyword evidence="5 7" id="KW-1015">Disulfide bond</keyword>
<dbReference type="InterPro" id="IPR051950">
    <property type="entry name" value="Dev_reg/Prot_inhib"/>
</dbReference>
<dbReference type="InterPro" id="IPR000716">
    <property type="entry name" value="Thyroglobulin_1"/>
</dbReference>
<comment type="caution">
    <text evidence="7">Lacks conserved residue(s) required for the propagation of feature annotation.</text>
</comment>
<dbReference type="InterPro" id="IPR018247">
    <property type="entry name" value="EF_Hand_1_Ca_BS"/>
</dbReference>
<dbReference type="SMART" id="SM00211">
    <property type="entry name" value="TY"/>
    <property type="match status" value="2"/>
</dbReference>
<dbReference type="Proteomes" id="UP000708208">
    <property type="component" value="Unassembled WGS sequence"/>
</dbReference>
<evidence type="ECO:0000256" key="1">
    <source>
        <dbReference type="ARBA" id="ARBA00004613"/>
    </source>
</evidence>
<dbReference type="EMBL" id="CAJVCH010080706">
    <property type="protein sequence ID" value="CAG7721569.1"/>
    <property type="molecule type" value="Genomic_DNA"/>
</dbReference>
<evidence type="ECO:0000313" key="10">
    <source>
        <dbReference type="EMBL" id="CAG7721569.1"/>
    </source>
</evidence>
<evidence type="ECO:0000256" key="4">
    <source>
        <dbReference type="ARBA" id="ARBA00022737"/>
    </source>
</evidence>
<keyword evidence="4" id="KW-0677">Repeat</keyword>
<dbReference type="GO" id="GO:0030198">
    <property type="term" value="P:extracellular matrix organization"/>
    <property type="evidence" value="ECO:0007669"/>
    <property type="project" value="TreeGrafter"/>
</dbReference>
<feature type="region of interest" description="Disordered" evidence="8">
    <location>
        <begin position="503"/>
        <end position="534"/>
    </location>
</feature>
<evidence type="ECO:0000256" key="8">
    <source>
        <dbReference type="SAM" id="MobiDB-lite"/>
    </source>
</evidence>
<dbReference type="PANTHER" id="PTHR12352:SF30">
    <property type="entry name" value="FI05255P"/>
    <property type="match status" value="1"/>
</dbReference>
<protein>
    <recommendedName>
        <fullName evidence="9">Thyroglobulin type-1 domain-containing protein</fullName>
    </recommendedName>
</protein>
<dbReference type="PROSITE" id="PS00018">
    <property type="entry name" value="EF_HAND_1"/>
    <property type="match status" value="1"/>
</dbReference>
<dbReference type="GO" id="GO:0005509">
    <property type="term" value="F:calcium ion binding"/>
    <property type="evidence" value="ECO:0007669"/>
    <property type="project" value="InterPro"/>
</dbReference>
<evidence type="ECO:0000256" key="2">
    <source>
        <dbReference type="ARBA" id="ARBA00022525"/>
    </source>
</evidence>
<keyword evidence="6" id="KW-0325">Glycoprotein</keyword>
<evidence type="ECO:0000256" key="6">
    <source>
        <dbReference type="ARBA" id="ARBA00023180"/>
    </source>
</evidence>